<keyword evidence="1" id="KW-0812">Transmembrane</keyword>
<dbReference type="STRING" id="580332.Slit_0102"/>
<dbReference type="KEGG" id="slt:Slit_0102"/>
<organism evidence="2 3">
    <name type="scientific">Sideroxydans lithotrophicus (strain ES-1)</name>
    <dbReference type="NCBI Taxonomy" id="580332"/>
    <lineage>
        <taxon>Bacteria</taxon>
        <taxon>Pseudomonadati</taxon>
        <taxon>Pseudomonadota</taxon>
        <taxon>Betaproteobacteria</taxon>
        <taxon>Nitrosomonadales</taxon>
        <taxon>Gallionellaceae</taxon>
        <taxon>Sideroxydans</taxon>
    </lineage>
</organism>
<dbReference type="Proteomes" id="UP000001625">
    <property type="component" value="Chromosome"/>
</dbReference>
<evidence type="ECO:0000256" key="1">
    <source>
        <dbReference type="SAM" id="Phobius"/>
    </source>
</evidence>
<sequence>MDADDRLQKNIRRTAGSHALRRIAAIVDEENRSDAATANLLRGLLRYGWVVLLIIIVLAAYLTGVY</sequence>
<feature type="transmembrane region" description="Helical" evidence="1">
    <location>
        <begin position="47"/>
        <end position="65"/>
    </location>
</feature>
<keyword evidence="1" id="KW-0472">Membrane</keyword>
<dbReference type="AlphaFoldDB" id="D5CTN8"/>
<evidence type="ECO:0000313" key="2">
    <source>
        <dbReference type="EMBL" id="ADE10344.1"/>
    </source>
</evidence>
<reference evidence="2 3" key="1">
    <citation type="submission" date="2010-03" db="EMBL/GenBank/DDBJ databases">
        <title>Complete sequence of Sideroxydans lithotrophicus ES-1.</title>
        <authorList>
            <consortium name="US DOE Joint Genome Institute"/>
            <person name="Lucas S."/>
            <person name="Copeland A."/>
            <person name="Lapidus A."/>
            <person name="Cheng J.-F."/>
            <person name="Bruce D."/>
            <person name="Goodwin L."/>
            <person name="Pitluck S."/>
            <person name="Munk A.C."/>
            <person name="Detter J.C."/>
            <person name="Han C."/>
            <person name="Tapia R."/>
            <person name="Larimer F."/>
            <person name="Land M."/>
            <person name="Hauser L."/>
            <person name="Kyrpides N."/>
            <person name="Ivanova N."/>
            <person name="Emerson D."/>
            <person name="Woyke T."/>
        </authorList>
    </citation>
    <scope>NUCLEOTIDE SEQUENCE [LARGE SCALE GENOMIC DNA]</scope>
    <source>
        <strain evidence="2 3">ES-1</strain>
    </source>
</reference>
<proteinExistence type="predicted"/>
<keyword evidence="3" id="KW-1185">Reference proteome</keyword>
<dbReference type="RefSeq" id="WP_013028243.1">
    <property type="nucleotide sequence ID" value="NC_013959.1"/>
</dbReference>
<name>D5CTN8_SIDLE</name>
<dbReference type="HOGENOM" id="CLU_2828877_0_0_4"/>
<dbReference type="EMBL" id="CP001965">
    <property type="protein sequence ID" value="ADE10344.1"/>
    <property type="molecule type" value="Genomic_DNA"/>
</dbReference>
<accession>D5CTN8</accession>
<keyword evidence="1" id="KW-1133">Transmembrane helix</keyword>
<protein>
    <submittedName>
        <fullName evidence="2">Uncharacterized protein</fullName>
    </submittedName>
</protein>
<evidence type="ECO:0000313" key="3">
    <source>
        <dbReference type="Proteomes" id="UP000001625"/>
    </source>
</evidence>
<gene>
    <name evidence="2" type="ordered locus">Slit_0102</name>
</gene>